<evidence type="ECO:0000256" key="3">
    <source>
        <dbReference type="ARBA" id="ARBA00023014"/>
    </source>
</evidence>
<dbReference type="GeneID" id="27707546"/>
<dbReference type="STRING" id="1442371.A0A0D2K6W6"/>
<dbReference type="Gene3D" id="3.20.19.10">
    <property type="entry name" value="Aconitase, domain 4"/>
    <property type="match status" value="1"/>
</dbReference>
<dbReference type="InterPro" id="IPR000573">
    <property type="entry name" value="AconitaseA/IPMdHydase_ssu_swvl"/>
</dbReference>
<accession>A0A0D2K6W6</accession>
<dbReference type="PANTHER" id="PTHR43822:SF2">
    <property type="entry name" value="HOMOACONITASE, MITOCHONDRIAL"/>
    <property type="match status" value="1"/>
</dbReference>
<dbReference type="Gene3D" id="3.30.499.10">
    <property type="entry name" value="Aconitase, domain 3"/>
    <property type="match status" value="2"/>
</dbReference>
<proteinExistence type="predicted"/>
<keyword evidence="4" id="KW-0456">Lyase</keyword>
<organism evidence="7 8">
    <name type="scientific">Fonsecaea multimorphosa CBS 102226</name>
    <dbReference type="NCBI Taxonomy" id="1442371"/>
    <lineage>
        <taxon>Eukaryota</taxon>
        <taxon>Fungi</taxon>
        <taxon>Dikarya</taxon>
        <taxon>Ascomycota</taxon>
        <taxon>Pezizomycotina</taxon>
        <taxon>Eurotiomycetes</taxon>
        <taxon>Chaetothyriomycetidae</taxon>
        <taxon>Chaetothyriales</taxon>
        <taxon>Herpotrichiellaceae</taxon>
        <taxon>Fonsecaea</taxon>
    </lineage>
</organism>
<dbReference type="GO" id="GO:0170038">
    <property type="term" value="P:proteinogenic amino acid biosynthetic process"/>
    <property type="evidence" value="ECO:0007669"/>
    <property type="project" value="UniProtKB-ARBA"/>
</dbReference>
<evidence type="ECO:0000259" key="6">
    <source>
        <dbReference type="Pfam" id="PF00694"/>
    </source>
</evidence>
<reference evidence="7 8" key="1">
    <citation type="submission" date="2015-01" db="EMBL/GenBank/DDBJ databases">
        <title>The Genome Sequence of Fonsecaea multimorphosa CBS 102226.</title>
        <authorList>
            <consortium name="The Broad Institute Genomics Platform"/>
            <person name="Cuomo C."/>
            <person name="de Hoog S."/>
            <person name="Gorbushina A."/>
            <person name="Stielow B."/>
            <person name="Teixiera M."/>
            <person name="Abouelleil A."/>
            <person name="Chapman S.B."/>
            <person name="Priest M."/>
            <person name="Young S.K."/>
            <person name="Wortman J."/>
            <person name="Nusbaum C."/>
            <person name="Birren B."/>
        </authorList>
    </citation>
    <scope>NUCLEOTIDE SEQUENCE [LARGE SCALE GENOMIC DNA]</scope>
    <source>
        <strain evidence="7 8">CBS 102226</strain>
    </source>
</reference>
<evidence type="ECO:0000256" key="2">
    <source>
        <dbReference type="ARBA" id="ARBA00023004"/>
    </source>
</evidence>
<keyword evidence="2" id="KW-0408">Iron</keyword>
<dbReference type="InterPro" id="IPR050067">
    <property type="entry name" value="IPM_dehydratase_rel_enz"/>
</dbReference>
<evidence type="ECO:0000259" key="5">
    <source>
        <dbReference type="Pfam" id="PF00330"/>
    </source>
</evidence>
<dbReference type="Pfam" id="PF00694">
    <property type="entry name" value="Aconitase_C"/>
    <property type="match status" value="1"/>
</dbReference>
<gene>
    <name evidence="7" type="ORF">Z520_01800</name>
</gene>
<evidence type="ECO:0000256" key="1">
    <source>
        <dbReference type="ARBA" id="ARBA00022723"/>
    </source>
</evidence>
<dbReference type="SUPFAM" id="SSF53732">
    <property type="entry name" value="Aconitase iron-sulfur domain"/>
    <property type="match status" value="1"/>
</dbReference>
<dbReference type="VEuPathDB" id="FungiDB:Z520_01800"/>
<dbReference type="PANTHER" id="PTHR43822">
    <property type="entry name" value="HOMOACONITASE, MITOCHONDRIAL-RELATED"/>
    <property type="match status" value="1"/>
</dbReference>
<dbReference type="InterPro" id="IPR001030">
    <property type="entry name" value="Acoase/IPM_deHydtase_lsu_aba"/>
</dbReference>
<dbReference type="Proteomes" id="UP000053411">
    <property type="component" value="Unassembled WGS sequence"/>
</dbReference>
<evidence type="ECO:0000313" key="8">
    <source>
        <dbReference type="Proteomes" id="UP000053411"/>
    </source>
</evidence>
<dbReference type="InterPro" id="IPR015928">
    <property type="entry name" value="Aconitase/3IPM_dehydase_swvl"/>
</dbReference>
<dbReference type="InterPro" id="IPR015931">
    <property type="entry name" value="Acnase/IPM_dHydase_lsu_aba_1/3"/>
</dbReference>
<dbReference type="GO" id="GO:0016829">
    <property type="term" value="F:lyase activity"/>
    <property type="evidence" value="ECO:0007669"/>
    <property type="project" value="UniProtKB-KW"/>
</dbReference>
<evidence type="ECO:0008006" key="9">
    <source>
        <dbReference type="Google" id="ProtNLM"/>
    </source>
</evidence>
<dbReference type="AlphaFoldDB" id="A0A0D2K6W6"/>
<dbReference type="EMBL" id="KN848064">
    <property type="protein sequence ID" value="KIY01663.1"/>
    <property type="molecule type" value="Genomic_DNA"/>
</dbReference>
<name>A0A0D2K6W6_9EURO</name>
<dbReference type="GO" id="GO:0170034">
    <property type="term" value="P:L-amino acid biosynthetic process"/>
    <property type="evidence" value="ECO:0007669"/>
    <property type="project" value="UniProtKB-ARBA"/>
</dbReference>
<protein>
    <recommendedName>
        <fullName evidence="9">Aconitase/3-isopropylmalate dehydratase large subunit alpha/beta/alpha domain-containing protein</fullName>
    </recommendedName>
</protein>
<keyword evidence="3" id="KW-0411">Iron-sulfur</keyword>
<dbReference type="GO" id="GO:0051536">
    <property type="term" value="F:iron-sulfur cluster binding"/>
    <property type="evidence" value="ECO:0007669"/>
    <property type="project" value="UniProtKB-KW"/>
</dbReference>
<keyword evidence="8" id="KW-1185">Reference proteome</keyword>
<evidence type="ECO:0000256" key="4">
    <source>
        <dbReference type="ARBA" id="ARBA00023239"/>
    </source>
</evidence>
<dbReference type="RefSeq" id="XP_016635785.1">
    <property type="nucleotide sequence ID" value="XM_016772315.1"/>
</dbReference>
<dbReference type="Pfam" id="PF00330">
    <property type="entry name" value="Aconitase"/>
    <property type="match status" value="1"/>
</dbReference>
<keyword evidence="1" id="KW-0479">Metal-binding</keyword>
<dbReference type="GO" id="GO:0046872">
    <property type="term" value="F:metal ion binding"/>
    <property type="evidence" value="ECO:0007669"/>
    <property type="project" value="UniProtKB-KW"/>
</dbReference>
<dbReference type="OrthoDB" id="419183at2759"/>
<dbReference type="SUPFAM" id="SSF52016">
    <property type="entry name" value="LeuD/IlvD-like"/>
    <property type="match status" value="1"/>
</dbReference>
<feature type="domain" description="Aconitase A/isopropylmalate dehydratase small subunit swivel" evidence="6">
    <location>
        <begin position="706"/>
        <end position="772"/>
    </location>
</feature>
<evidence type="ECO:0000313" key="7">
    <source>
        <dbReference type="EMBL" id="KIY01663.1"/>
    </source>
</evidence>
<feature type="domain" description="Aconitase/3-isopropylmalate dehydratase large subunit alpha/beta/alpha" evidence="5">
    <location>
        <begin position="244"/>
        <end position="564"/>
    </location>
</feature>
<sequence>MAGLTHPPACITVPGPASLQLDNLLHILEDTRKIKVLSTDRGNDRRVQPTDRGRRTLLDEIRYLADVLARTGHAADAAAFRDVHGLATLSTDFGGLGLRSDCEILSEQDVSELVFLVSAHLEAINSAERARSPLHPLSSRPRGRRGMTLAEKIFAAHDINQKGEVRPGDVIRVDIDWILASELSWKGMERWYDRLGQPGIYRNDRFWLAGDHLVDPRVIDTPKIRSFIESSECARREFKMTDSQRMNYTIMHTEFCRERAQPGMFVIGSDSHTCSAGSVSCLAIGLGVADVILPLITGETWFKIPETVEIRFINRPKPGISGKDVILYVLKELKRNTVASNRVVEYTGSGVQYLSCDARFAIANMTTEFGGVTGIFVPDAVTQTFVNRRAQSRHRSNSLYFRPDDDAVYAETYILDLAQVEPFVARYPRPDDVVAVTEVVGLELQGCFIGACTTTEEDLVLAALVLEQAMKLGAIPIRSGKRKVVPGSMPILHNMRKHGLVDIFEHAGWEVGVPGCSYCVGMSADQAGKGETWLTSQNRNFENRMGPGAFGNLASAVTVAASSFNMKIANPAPLLSLIDMSRVDAILGRESRQNSPVRLDFVEPGSRLSMQITLDDRQALSNFTIRESQESQNSYSDFQINIDTATTESITPNPQEPECASSVIIGKVARLGDFVDTDALAPNEAISKPNITRDQLGTYCLYHTHPDFRGQVREHGHNIVVAGEAFGCGSSREDAVAALQGAGVQCVIAKSFAFIYSRNQSNLGLLGFEMKDPRFWKVVEDGRGMKIHLDRSLLQLEVDDHGTYETFYFTLSPMQRRLMQCGGAAKAFGRWGKGLWEALTSQKPDHDIKNETTAWDFEAAEKDREQAKLQW</sequence>
<dbReference type="PRINTS" id="PR00415">
    <property type="entry name" value="ACONITASE"/>
</dbReference>
<dbReference type="InterPro" id="IPR036008">
    <property type="entry name" value="Aconitase_4Fe-4S_dom"/>
</dbReference>